<dbReference type="GO" id="GO:0030791">
    <property type="term" value="F:arsenite methyltransferase activity"/>
    <property type="evidence" value="ECO:0007669"/>
    <property type="project" value="UniProtKB-EC"/>
</dbReference>
<evidence type="ECO:0000256" key="1">
    <source>
        <dbReference type="ARBA" id="ARBA00022679"/>
    </source>
</evidence>
<feature type="domain" description="Methyltransferase" evidence="9">
    <location>
        <begin position="39"/>
        <end position="179"/>
    </location>
</feature>
<accession>A0A8J7W0F7</accession>
<evidence type="ECO:0000313" key="10">
    <source>
        <dbReference type="EMBL" id="MBR0598527.1"/>
    </source>
</evidence>
<dbReference type="EC" id="2.1.1.137" evidence="4"/>
<evidence type="ECO:0000256" key="8">
    <source>
        <dbReference type="ARBA" id="ARBA00048428"/>
    </source>
</evidence>
<dbReference type="EMBL" id="JAGSND010000007">
    <property type="protein sequence ID" value="MBR0598527.1"/>
    <property type="molecule type" value="Genomic_DNA"/>
</dbReference>
<dbReference type="Gene3D" id="3.40.50.150">
    <property type="entry name" value="Vaccinia Virus protein VP39"/>
    <property type="match status" value="1"/>
</dbReference>
<comment type="catalytic activity">
    <reaction evidence="8">
        <text>arsenic triglutathione + 3 [thioredoxin]-dithiol + 3 S-adenosyl-L-methionine = trimethylarsine + 3 [thioredoxin]-disulfide + 3 glutathione + 3 S-adenosyl-L-homocysteine + 3 H(+)</text>
        <dbReference type="Rhea" id="RHEA:69432"/>
        <dbReference type="Rhea" id="RHEA-COMP:10698"/>
        <dbReference type="Rhea" id="RHEA-COMP:10700"/>
        <dbReference type="ChEBI" id="CHEBI:15378"/>
        <dbReference type="ChEBI" id="CHEBI:27130"/>
        <dbReference type="ChEBI" id="CHEBI:29950"/>
        <dbReference type="ChEBI" id="CHEBI:50058"/>
        <dbReference type="ChEBI" id="CHEBI:57856"/>
        <dbReference type="ChEBI" id="CHEBI:57925"/>
        <dbReference type="ChEBI" id="CHEBI:59789"/>
        <dbReference type="ChEBI" id="CHEBI:183640"/>
        <dbReference type="EC" id="2.1.1.137"/>
    </reaction>
</comment>
<evidence type="ECO:0000256" key="7">
    <source>
        <dbReference type="ARBA" id="ARBA00047943"/>
    </source>
</evidence>
<comment type="catalytic activity">
    <reaction evidence="7">
        <text>arsenic triglutathione + 2 [thioredoxin]-dithiol + 2 S-adenosyl-L-methionine + H2O = dimethylarsinous acid + 2 [thioredoxin]-disulfide + 3 glutathione + 2 S-adenosyl-L-homocysteine + 2 H(+)</text>
        <dbReference type="Rhea" id="RHEA:69464"/>
        <dbReference type="Rhea" id="RHEA-COMP:10698"/>
        <dbReference type="Rhea" id="RHEA-COMP:10700"/>
        <dbReference type="ChEBI" id="CHEBI:15377"/>
        <dbReference type="ChEBI" id="CHEBI:15378"/>
        <dbReference type="ChEBI" id="CHEBI:23808"/>
        <dbReference type="ChEBI" id="CHEBI:29950"/>
        <dbReference type="ChEBI" id="CHEBI:50058"/>
        <dbReference type="ChEBI" id="CHEBI:57856"/>
        <dbReference type="ChEBI" id="CHEBI:57925"/>
        <dbReference type="ChEBI" id="CHEBI:59789"/>
        <dbReference type="ChEBI" id="CHEBI:183640"/>
        <dbReference type="EC" id="2.1.1.137"/>
    </reaction>
</comment>
<dbReference type="InterPro" id="IPR026669">
    <property type="entry name" value="Arsenite_MeTrfase-like"/>
</dbReference>
<dbReference type="Pfam" id="PF13847">
    <property type="entry name" value="Methyltransf_31"/>
    <property type="match status" value="1"/>
</dbReference>
<dbReference type="PANTHER" id="PTHR43675">
    <property type="entry name" value="ARSENITE METHYLTRANSFERASE"/>
    <property type="match status" value="1"/>
</dbReference>
<evidence type="ECO:0000256" key="5">
    <source>
        <dbReference type="ARBA" id="ARBA00034545"/>
    </source>
</evidence>
<dbReference type="SUPFAM" id="SSF53335">
    <property type="entry name" value="S-adenosyl-L-methionine-dependent methyltransferases"/>
    <property type="match status" value="1"/>
</dbReference>
<keyword evidence="10" id="KW-0489">Methyltransferase</keyword>
<dbReference type="InterPro" id="IPR025714">
    <property type="entry name" value="Methyltranfer_dom"/>
</dbReference>
<keyword evidence="11" id="KW-1185">Reference proteome</keyword>
<evidence type="ECO:0000256" key="4">
    <source>
        <dbReference type="ARBA" id="ARBA00034521"/>
    </source>
</evidence>
<organism evidence="10 11">
    <name type="scientific">Sinanaerobacter chloroacetimidivorans</name>
    <dbReference type="NCBI Taxonomy" id="2818044"/>
    <lineage>
        <taxon>Bacteria</taxon>
        <taxon>Bacillati</taxon>
        <taxon>Bacillota</taxon>
        <taxon>Clostridia</taxon>
        <taxon>Peptostreptococcales</taxon>
        <taxon>Anaerovoracaceae</taxon>
        <taxon>Sinanaerobacter</taxon>
    </lineage>
</organism>
<comment type="caution">
    <text evidence="10">The sequence shown here is derived from an EMBL/GenBank/DDBJ whole genome shotgun (WGS) entry which is preliminary data.</text>
</comment>
<evidence type="ECO:0000256" key="3">
    <source>
        <dbReference type="ARBA" id="ARBA00034487"/>
    </source>
</evidence>
<reference evidence="10" key="2">
    <citation type="submission" date="2021-04" db="EMBL/GenBank/DDBJ databases">
        <authorList>
            <person name="Liu J."/>
        </authorList>
    </citation>
    <scope>NUCLEOTIDE SEQUENCE</scope>
    <source>
        <strain evidence="10">BAD-6</strain>
    </source>
</reference>
<evidence type="ECO:0000259" key="9">
    <source>
        <dbReference type="Pfam" id="PF13847"/>
    </source>
</evidence>
<name>A0A8J7W0F7_9FIRM</name>
<sequence length="211" mass="23417">MISENELQDRIKIRYEGESSQDCVLSCGNTLQELDIKFGEIILDLGCGRGEDTIEAAIMVGPEGMAIGLDLSEAMIIEAISRATNKKVTNAVFTKGKIESLPFPENSFDAVMSNCVINHAQDKSKAYREIHRVLIPNGRFVVADAMSKYPLPAEVKDDPEAWAQCFGGAITEEEYLDSILEAGFRKVEILSRREYIKNGYDFISLTIKAVK</sequence>
<evidence type="ECO:0000256" key="2">
    <source>
        <dbReference type="ARBA" id="ARBA00022691"/>
    </source>
</evidence>
<dbReference type="Proteomes" id="UP000675664">
    <property type="component" value="Unassembled WGS sequence"/>
</dbReference>
<dbReference type="GO" id="GO:0032259">
    <property type="term" value="P:methylation"/>
    <property type="evidence" value="ECO:0007669"/>
    <property type="project" value="UniProtKB-KW"/>
</dbReference>
<evidence type="ECO:0000256" key="6">
    <source>
        <dbReference type="ARBA" id="ARBA00047941"/>
    </source>
</evidence>
<proteinExistence type="inferred from homology"/>
<dbReference type="CDD" id="cd02440">
    <property type="entry name" value="AdoMet_MTases"/>
    <property type="match status" value="1"/>
</dbReference>
<reference evidence="10" key="1">
    <citation type="submission" date="2021-04" db="EMBL/GenBank/DDBJ databases">
        <title>Sinoanaerobacter chloroacetimidivorans sp. nov., an obligate anaerobic bacterium isolated from anaerobic sludge.</title>
        <authorList>
            <person name="Bao Y."/>
        </authorList>
    </citation>
    <scope>NUCLEOTIDE SEQUENCE</scope>
    <source>
        <strain evidence="10">BAD-6</strain>
    </source>
</reference>
<dbReference type="AlphaFoldDB" id="A0A8J7W0F7"/>
<comment type="similarity">
    <text evidence="3">Belongs to the methyltransferase superfamily. Arsenite methyltransferase family.</text>
</comment>
<protein>
    <recommendedName>
        <fullName evidence="5">Arsenite methyltransferase</fullName>
        <ecNumber evidence="4">2.1.1.137</ecNumber>
    </recommendedName>
</protein>
<gene>
    <name evidence="10" type="ORF">KCX82_11610</name>
</gene>
<keyword evidence="2" id="KW-0949">S-adenosyl-L-methionine</keyword>
<evidence type="ECO:0000313" key="11">
    <source>
        <dbReference type="Proteomes" id="UP000675664"/>
    </source>
</evidence>
<comment type="catalytic activity">
    <reaction evidence="6">
        <text>arsenic triglutathione + [thioredoxin]-dithiol + S-adenosyl-L-methionine + 2 H2O = methylarsonous acid + [thioredoxin]-disulfide + 3 glutathione + S-adenosyl-L-homocysteine + H(+)</text>
        <dbReference type="Rhea" id="RHEA:69460"/>
        <dbReference type="Rhea" id="RHEA-COMP:10698"/>
        <dbReference type="Rhea" id="RHEA-COMP:10700"/>
        <dbReference type="ChEBI" id="CHEBI:15377"/>
        <dbReference type="ChEBI" id="CHEBI:15378"/>
        <dbReference type="ChEBI" id="CHEBI:17826"/>
        <dbReference type="ChEBI" id="CHEBI:29950"/>
        <dbReference type="ChEBI" id="CHEBI:50058"/>
        <dbReference type="ChEBI" id="CHEBI:57856"/>
        <dbReference type="ChEBI" id="CHEBI:57925"/>
        <dbReference type="ChEBI" id="CHEBI:59789"/>
        <dbReference type="ChEBI" id="CHEBI:183640"/>
        <dbReference type="EC" id="2.1.1.137"/>
    </reaction>
</comment>
<dbReference type="InterPro" id="IPR029063">
    <property type="entry name" value="SAM-dependent_MTases_sf"/>
</dbReference>
<keyword evidence="1" id="KW-0808">Transferase</keyword>
<dbReference type="RefSeq" id="WP_227018651.1">
    <property type="nucleotide sequence ID" value="NZ_JAGSND010000007.1"/>
</dbReference>
<dbReference type="PANTHER" id="PTHR43675:SF8">
    <property type="entry name" value="ARSENITE METHYLTRANSFERASE"/>
    <property type="match status" value="1"/>
</dbReference>